<dbReference type="EMBL" id="JAYMYS010000008">
    <property type="protein sequence ID" value="KAK7384691.1"/>
    <property type="molecule type" value="Genomic_DNA"/>
</dbReference>
<dbReference type="Proteomes" id="UP001386955">
    <property type="component" value="Unassembled WGS sequence"/>
</dbReference>
<sequence>MLQESLRFTDLPIPKTYNISDSGRVLVCIRNPNASPCVLSFFIAGSKPKPQRDAKRHFRLFRNATKHTTNLAVCVVFPQTRARETPSHACAALAASFRHVITLAKTFMIQGFVVEIRLLHQANVM</sequence>
<gene>
    <name evidence="1" type="ORF">VNO78_30392</name>
</gene>
<dbReference type="AlphaFoldDB" id="A0AAN9X6H7"/>
<comment type="caution">
    <text evidence="1">The sequence shown here is derived from an EMBL/GenBank/DDBJ whole genome shotgun (WGS) entry which is preliminary data.</text>
</comment>
<keyword evidence="2" id="KW-1185">Reference proteome</keyword>
<accession>A0AAN9X6H7</accession>
<proteinExistence type="predicted"/>
<protein>
    <submittedName>
        <fullName evidence="1">Uncharacterized protein</fullName>
    </submittedName>
</protein>
<name>A0AAN9X6H7_PSOTE</name>
<evidence type="ECO:0000313" key="2">
    <source>
        <dbReference type="Proteomes" id="UP001386955"/>
    </source>
</evidence>
<organism evidence="1 2">
    <name type="scientific">Psophocarpus tetragonolobus</name>
    <name type="common">Winged bean</name>
    <name type="synonym">Dolichos tetragonolobus</name>
    <dbReference type="NCBI Taxonomy" id="3891"/>
    <lineage>
        <taxon>Eukaryota</taxon>
        <taxon>Viridiplantae</taxon>
        <taxon>Streptophyta</taxon>
        <taxon>Embryophyta</taxon>
        <taxon>Tracheophyta</taxon>
        <taxon>Spermatophyta</taxon>
        <taxon>Magnoliopsida</taxon>
        <taxon>eudicotyledons</taxon>
        <taxon>Gunneridae</taxon>
        <taxon>Pentapetalae</taxon>
        <taxon>rosids</taxon>
        <taxon>fabids</taxon>
        <taxon>Fabales</taxon>
        <taxon>Fabaceae</taxon>
        <taxon>Papilionoideae</taxon>
        <taxon>50 kb inversion clade</taxon>
        <taxon>NPAAA clade</taxon>
        <taxon>indigoferoid/millettioid clade</taxon>
        <taxon>Phaseoleae</taxon>
        <taxon>Psophocarpus</taxon>
    </lineage>
</organism>
<evidence type="ECO:0000313" key="1">
    <source>
        <dbReference type="EMBL" id="KAK7384691.1"/>
    </source>
</evidence>
<reference evidence="1 2" key="1">
    <citation type="submission" date="2024-01" db="EMBL/GenBank/DDBJ databases">
        <title>The genomes of 5 underutilized Papilionoideae crops provide insights into root nodulation and disease resistanc.</title>
        <authorList>
            <person name="Jiang F."/>
        </authorList>
    </citation>
    <scope>NUCLEOTIDE SEQUENCE [LARGE SCALE GENOMIC DNA]</scope>
    <source>
        <strain evidence="1">DUOXIRENSHENG_FW03</strain>
        <tissue evidence="1">Leaves</tissue>
    </source>
</reference>